<reference evidence="3 4" key="1">
    <citation type="journal article" date="2010" name="J. Bacteriol.">
        <title>Complete genome sequence of "Candidatus Puniceispirillum marinum" IMCC1322, a representative of the SAR116 clade in the Alphaproteobacteria.</title>
        <authorList>
            <person name="Oh H.M."/>
            <person name="Kwon K.K."/>
            <person name="Kang I."/>
            <person name="Kang S.G."/>
            <person name="Lee J.H."/>
            <person name="Kim S.J."/>
            <person name="Cho J.C."/>
        </authorList>
    </citation>
    <scope>NUCLEOTIDE SEQUENCE [LARGE SCALE GENOMIC DNA]</scope>
    <source>
        <strain evidence="3 4">IMCC1322</strain>
    </source>
</reference>
<protein>
    <submittedName>
        <fullName evidence="3">Uncharacterized protein</fullName>
    </submittedName>
</protein>
<dbReference type="Proteomes" id="UP000007460">
    <property type="component" value="Chromosome"/>
</dbReference>
<keyword evidence="2" id="KW-1133">Transmembrane helix</keyword>
<keyword evidence="4" id="KW-1185">Reference proteome</keyword>
<feature type="region of interest" description="Disordered" evidence="1">
    <location>
        <begin position="1"/>
        <end position="37"/>
    </location>
</feature>
<evidence type="ECO:0000313" key="3">
    <source>
        <dbReference type="EMBL" id="ADE39716.1"/>
    </source>
</evidence>
<evidence type="ECO:0000256" key="1">
    <source>
        <dbReference type="SAM" id="MobiDB-lite"/>
    </source>
</evidence>
<dbReference type="EMBL" id="CP001751">
    <property type="protein sequence ID" value="ADE39716.1"/>
    <property type="molecule type" value="Genomic_DNA"/>
</dbReference>
<dbReference type="AlphaFoldDB" id="D5BTW9"/>
<accession>D5BTW9</accession>
<gene>
    <name evidence="3" type="ordered locus">SAR116_1473</name>
</gene>
<name>D5BTW9_PUNMI</name>
<organism evidence="3 4">
    <name type="scientific">Puniceispirillum marinum (strain IMCC1322)</name>
    <dbReference type="NCBI Taxonomy" id="488538"/>
    <lineage>
        <taxon>Bacteria</taxon>
        <taxon>Pseudomonadati</taxon>
        <taxon>Pseudomonadota</taxon>
        <taxon>Alphaproteobacteria</taxon>
        <taxon>Candidatus Puniceispirillales</taxon>
        <taxon>Candidatus Puniceispirillaceae</taxon>
        <taxon>Candidatus Puniceispirillum</taxon>
    </lineage>
</organism>
<keyword evidence="2" id="KW-0812">Transmembrane</keyword>
<dbReference type="HOGENOM" id="CLU_721342_0_0_5"/>
<feature type="transmembrane region" description="Helical" evidence="2">
    <location>
        <begin position="43"/>
        <end position="64"/>
    </location>
</feature>
<sequence>MTSKVKKPSADTIEGDAVEKPATATSSDREPTIPAKNATGMSAGIVSAVALAVISIAVASYSLYQSQNQTALGQQDVVREQVDALTLRLTALEGLVDDNKQADSAIRLDLEAKIAQQAAALPTGAVASDEAAKRLAMLATRLSKVEDNLAAMAALANDRAVSSSITDALGPKTDQTTDADTVVPTGEAETAKLLSRDVSQPMQPAQPAAILSQAALVAVSGLLADNMAGRPVSQWDNILQALVITGGLDFDVDSLSAILVQNPPSRADLLRDADQVIAAMADTLHSKDEDDSLLGQAGAKLGKLVNLRATDLAVDSPEGQLAAFEAAVTIQNFDAALKVVQAWQGGDVPALTEWQTAAMARYALDAAISQLVAAVLADMAEAG</sequence>
<dbReference type="RefSeq" id="WP_013046343.1">
    <property type="nucleotide sequence ID" value="NC_014010.1"/>
</dbReference>
<proteinExistence type="predicted"/>
<keyword evidence="2" id="KW-0472">Membrane</keyword>
<evidence type="ECO:0000256" key="2">
    <source>
        <dbReference type="SAM" id="Phobius"/>
    </source>
</evidence>
<dbReference type="KEGG" id="apb:SAR116_1473"/>
<dbReference type="STRING" id="488538.SAR116_1473"/>
<evidence type="ECO:0000313" key="4">
    <source>
        <dbReference type="Proteomes" id="UP000007460"/>
    </source>
</evidence>